<reference evidence="3" key="1">
    <citation type="submission" date="2025-08" db="UniProtKB">
        <authorList>
            <consortium name="RefSeq"/>
        </authorList>
    </citation>
    <scope>IDENTIFICATION</scope>
    <source>
        <strain evidence="3">Nigerian</strain>
        <tissue evidence="3">Liver and blood</tissue>
    </source>
</reference>
<dbReference type="AGR" id="Xenbase:XB-GENE-491384"/>
<dbReference type="Xenbase" id="XB-GENE-491384">
    <property type="gene designation" value="lin28a"/>
</dbReference>
<dbReference type="AlphaFoldDB" id="A0A8J0SFI3"/>
<dbReference type="RefSeq" id="XP_012812354.3">
    <property type="nucleotide sequence ID" value="XM_012956900.3"/>
</dbReference>
<gene>
    <name evidence="3 4" type="primary">lin28a</name>
    <name evidence="3" type="synonym">csdd1</name>
    <name evidence="3" type="synonym">lin-28</name>
    <name evidence="3" type="synonym">lin28</name>
    <name evidence="3" type="synonym">zcchc1</name>
</gene>
<keyword evidence="2" id="KW-1185">Reference proteome</keyword>
<dbReference type="CTD" id="79727"/>
<feature type="region of interest" description="Disordered" evidence="1">
    <location>
        <begin position="150"/>
        <end position="178"/>
    </location>
</feature>
<accession>A0A8J0SFI3</accession>
<evidence type="ECO:0000313" key="4">
    <source>
        <dbReference type="Xenbase" id="XB-GENE-491384"/>
    </source>
</evidence>
<dbReference type="Gene3D" id="2.40.50.140">
    <property type="entry name" value="Nucleic acid-binding proteins"/>
    <property type="match status" value="1"/>
</dbReference>
<dbReference type="GeneID" id="548523"/>
<dbReference type="InterPro" id="IPR012340">
    <property type="entry name" value="NA-bd_OB-fold"/>
</dbReference>
<organism evidence="2 3">
    <name type="scientific">Xenopus tropicalis</name>
    <name type="common">Western clawed frog</name>
    <name type="synonym">Silurana tropicalis</name>
    <dbReference type="NCBI Taxonomy" id="8364"/>
    <lineage>
        <taxon>Eukaryota</taxon>
        <taxon>Metazoa</taxon>
        <taxon>Chordata</taxon>
        <taxon>Craniata</taxon>
        <taxon>Vertebrata</taxon>
        <taxon>Euteleostomi</taxon>
        <taxon>Amphibia</taxon>
        <taxon>Batrachia</taxon>
        <taxon>Anura</taxon>
        <taxon>Pipoidea</taxon>
        <taxon>Pipidae</taxon>
        <taxon>Xenopodinae</taxon>
        <taxon>Xenopus</taxon>
        <taxon>Silurana</taxon>
    </lineage>
</organism>
<protein>
    <submittedName>
        <fullName evidence="3">Protein lin-28 homolog A isoform X2</fullName>
    </submittedName>
</protein>
<dbReference type="PANTHER" id="PTHR46109">
    <property type="entry name" value="PROTEIN LIN-28"/>
    <property type="match status" value="1"/>
</dbReference>
<evidence type="ECO:0000313" key="3">
    <source>
        <dbReference type="RefSeq" id="XP_012812354.3"/>
    </source>
</evidence>
<dbReference type="InterPro" id="IPR051373">
    <property type="entry name" value="Lin-28_RNA-binding"/>
</dbReference>
<sequence length="178" mass="20183">MGSVSNQEITGGLPKSLDETADIHKSDESLIFQGSGVCKWFNVRMGFGFLTMTKKEGTDLETPVDVFVHQAIDHVPPLPRGGDRAKRLLQKEARWIHILGTIAPRCQDQGRGVVGRTRRGRTSPTPPTKEHSRWSWRQDWDQVEEWQECRTRRQSRIGRQTDSQAGKRASSTWKAFAA</sequence>
<feature type="compositionally biased region" description="Polar residues" evidence="1">
    <location>
        <begin position="157"/>
        <end position="178"/>
    </location>
</feature>
<evidence type="ECO:0000313" key="2">
    <source>
        <dbReference type="Proteomes" id="UP000008143"/>
    </source>
</evidence>
<dbReference type="Proteomes" id="UP000008143">
    <property type="component" value="Chromosome 2"/>
</dbReference>
<feature type="region of interest" description="Disordered" evidence="1">
    <location>
        <begin position="110"/>
        <end position="136"/>
    </location>
</feature>
<name>A0A8J0SFI3_XENTR</name>
<dbReference type="PANTHER" id="PTHR46109:SF2">
    <property type="entry name" value="PROTEIN LIN-28 HOMOLOG A"/>
    <property type="match status" value="1"/>
</dbReference>
<evidence type="ECO:0000256" key="1">
    <source>
        <dbReference type="SAM" id="MobiDB-lite"/>
    </source>
</evidence>
<proteinExistence type="predicted"/>